<protein>
    <submittedName>
        <fullName evidence="1">Uncharacterized protein</fullName>
    </submittedName>
</protein>
<dbReference type="Proteomes" id="UP000190626">
    <property type="component" value="Unassembled WGS sequence"/>
</dbReference>
<organism evidence="1 2">
    <name type="scientific">Paenibacillus ferrarius</name>
    <dbReference type="NCBI Taxonomy" id="1469647"/>
    <lineage>
        <taxon>Bacteria</taxon>
        <taxon>Bacillati</taxon>
        <taxon>Bacillota</taxon>
        <taxon>Bacilli</taxon>
        <taxon>Bacillales</taxon>
        <taxon>Paenibacillaceae</taxon>
        <taxon>Paenibacillus</taxon>
    </lineage>
</organism>
<keyword evidence="2" id="KW-1185">Reference proteome</keyword>
<evidence type="ECO:0000313" key="2">
    <source>
        <dbReference type="Proteomes" id="UP000190626"/>
    </source>
</evidence>
<dbReference type="AlphaFoldDB" id="A0A1V4H8Z6"/>
<proteinExistence type="predicted"/>
<evidence type="ECO:0000313" key="1">
    <source>
        <dbReference type="EMBL" id="OPH47586.1"/>
    </source>
</evidence>
<reference evidence="2" key="1">
    <citation type="submission" date="2016-07" db="EMBL/GenBank/DDBJ databases">
        <authorList>
            <person name="Florea S."/>
            <person name="Webb J.S."/>
            <person name="Jaromczyk J."/>
            <person name="Schardl C.L."/>
        </authorList>
    </citation>
    <scope>NUCLEOTIDE SEQUENCE [LARGE SCALE GENOMIC DNA]</scope>
    <source>
        <strain evidence="2">CY1</strain>
    </source>
</reference>
<comment type="caution">
    <text evidence="1">The sequence shown here is derived from an EMBL/GenBank/DDBJ whole genome shotgun (WGS) entry which is preliminary data.</text>
</comment>
<name>A0A1V4H8Z6_9BACL</name>
<dbReference type="EMBL" id="MBTG01000056">
    <property type="protein sequence ID" value="OPH47586.1"/>
    <property type="molecule type" value="Genomic_DNA"/>
</dbReference>
<accession>A0A1V4H8Z6</accession>
<dbReference type="STRING" id="1469647.BC351_10365"/>
<gene>
    <name evidence="1" type="ORF">BC351_10365</name>
</gene>
<dbReference type="RefSeq" id="WP_079420191.1">
    <property type="nucleotide sequence ID" value="NZ_MBTG01000056.1"/>
</dbReference>
<sequence>MNRERIKAILPEVEKLIALSKEYQRKLNNGVSSYLADVEVNSYLSKFDLTDIILIEALMYIGREDYIPRERYESEVDYYREVEEFYERYDVDDIVGNKVESLFRNSDTKLTRIEQMVSKTPLSQYLEQGLHVIRVKRKLA</sequence>